<name>A0A1X1PKC1_9BURK</name>
<evidence type="ECO:0000313" key="4">
    <source>
        <dbReference type="Proteomes" id="UP000494135"/>
    </source>
</evidence>
<gene>
    <name evidence="2" type="ORF">B7G54_06980</name>
    <name evidence="1" type="ORF">LMG29660_05093</name>
</gene>
<evidence type="ECO:0000313" key="3">
    <source>
        <dbReference type="Proteomes" id="UP000193146"/>
    </source>
</evidence>
<evidence type="ECO:0000313" key="2">
    <source>
        <dbReference type="EMBL" id="ORT87280.1"/>
    </source>
</evidence>
<evidence type="ECO:0000313" key="1">
    <source>
        <dbReference type="EMBL" id="CAB3764810.1"/>
    </source>
</evidence>
<reference evidence="1 4" key="2">
    <citation type="submission" date="2020-04" db="EMBL/GenBank/DDBJ databases">
        <authorList>
            <person name="De Canck E."/>
        </authorList>
    </citation>
    <scope>NUCLEOTIDE SEQUENCE [LARGE SCALE GENOMIC DNA]</scope>
    <source>
        <strain evidence="1 4">LMG 29660</strain>
    </source>
</reference>
<sequence length="215" mass="24041">MEPRGLLFVASDIDAQDEDNFNRWYDDEHLEDRVRMDGVLSASRYVAVDGGPRYLALYWARSVSAFDSPAYAHAFRHQTPWSVDVLSKMRSPVRRIGTLHAEIGKGYGGWLAVLQLDMSDETDRLIEQCATLGRTLSQRSGFVRSYLLLPNDDLSRPLPLEDMSRRQMRPILIIESSSPSSNEAALQTAATSLNGSSVATARYGLAWNLDARECA</sequence>
<dbReference type="EMBL" id="CADIKG010000015">
    <property type="protein sequence ID" value="CAB3764810.1"/>
    <property type="molecule type" value="Genomic_DNA"/>
</dbReference>
<dbReference type="AlphaFoldDB" id="A0A1X1PKC1"/>
<keyword evidence="3" id="KW-1185">Reference proteome</keyword>
<dbReference type="Proteomes" id="UP000193146">
    <property type="component" value="Unassembled WGS sequence"/>
</dbReference>
<protein>
    <submittedName>
        <fullName evidence="2">Uncharacterized protein</fullName>
    </submittedName>
</protein>
<reference evidence="2 3" key="1">
    <citation type="submission" date="2017-04" db="EMBL/GenBank/DDBJ databases">
        <title>Burkholderia puraquae sp. nov., a novel Burkholderia cepacia complex species from hospital setting samples.</title>
        <authorList>
            <person name="Martina P."/>
            <person name="Leguizamon M."/>
            <person name="Prieto C."/>
            <person name="Sousa S."/>
            <person name="Montanaro P."/>
            <person name="Draghi W."/>
            <person name="Staembler M."/>
            <person name="Bettiol M."/>
            <person name="Figoli C."/>
            <person name="Palau J."/>
            <person name="Alvarez F."/>
            <person name="Benetti S."/>
            <person name="Anchat E."/>
            <person name="Vescina C."/>
            <person name="Ferreras J."/>
            <person name="Lasch P."/>
            <person name="Lagares A."/>
            <person name="Zorreguieta A."/>
            <person name="Yantorno O."/>
            <person name="Bosch A."/>
        </authorList>
    </citation>
    <scope>NUCLEOTIDE SEQUENCE [LARGE SCALE GENOMIC DNA]</scope>
    <source>
        <strain evidence="2 3">CAMPA 1040</strain>
    </source>
</reference>
<dbReference type="EMBL" id="NBYX01000003">
    <property type="protein sequence ID" value="ORT87280.1"/>
    <property type="molecule type" value="Genomic_DNA"/>
</dbReference>
<dbReference type="OrthoDB" id="6537357at2"/>
<accession>A0A1X1PKC1</accession>
<proteinExistence type="predicted"/>
<dbReference type="RefSeq" id="WP_085038442.1">
    <property type="nucleotide sequence ID" value="NZ_CADIKG010000015.1"/>
</dbReference>
<organism evidence="2 3">
    <name type="scientific">Burkholderia puraquae</name>
    <dbReference type="NCBI Taxonomy" id="1904757"/>
    <lineage>
        <taxon>Bacteria</taxon>
        <taxon>Pseudomonadati</taxon>
        <taxon>Pseudomonadota</taxon>
        <taxon>Betaproteobacteria</taxon>
        <taxon>Burkholderiales</taxon>
        <taxon>Burkholderiaceae</taxon>
        <taxon>Burkholderia</taxon>
        <taxon>Burkholderia cepacia complex</taxon>
    </lineage>
</organism>
<dbReference type="Proteomes" id="UP000494135">
    <property type="component" value="Unassembled WGS sequence"/>
</dbReference>